<sequence>MSAIKLLVFDAVRTLGVTTGVRMHEFVQRLSPLPAADVDEACRTFAHRTPMPDGEAMESFCEEACVDPADLPPHWFTGTVPDLPQDHPHWSGFAGYDYAPSAVADMIEMTGGAPAVVLSNIPSTTGPMQLAALHRQFPMLDAVYASYDLGKRKPDRRLWERIAADYGVETHQLMHFGDLWKCDVLGATRAGAHAVFLAGTRPEPNPPEDRARLNPRARVFVADTLHEARACVREMTRGGPTA</sequence>
<dbReference type="InterPro" id="IPR023214">
    <property type="entry name" value="HAD_sf"/>
</dbReference>
<dbReference type="STRING" id="112413.SAMN05421854_110126"/>
<dbReference type="Gene3D" id="3.40.50.1000">
    <property type="entry name" value="HAD superfamily/HAD-like"/>
    <property type="match status" value="1"/>
</dbReference>
<accession>A0A1I5XAW0</accession>
<dbReference type="OrthoDB" id="9797743at2"/>
<dbReference type="EMBL" id="FOWC01000010">
    <property type="protein sequence ID" value="SFQ28996.1"/>
    <property type="molecule type" value="Genomic_DNA"/>
</dbReference>
<organism evidence="1 2">
    <name type="scientific">Amycolatopsis rubida</name>
    <dbReference type="NCBI Taxonomy" id="112413"/>
    <lineage>
        <taxon>Bacteria</taxon>
        <taxon>Bacillati</taxon>
        <taxon>Actinomycetota</taxon>
        <taxon>Actinomycetes</taxon>
        <taxon>Pseudonocardiales</taxon>
        <taxon>Pseudonocardiaceae</taxon>
        <taxon>Amycolatopsis</taxon>
    </lineage>
</organism>
<dbReference type="AlphaFoldDB" id="A0A1I5XAW0"/>
<dbReference type="Pfam" id="PF13242">
    <property type="entry name" value="Hydrolase_like"/>
    <property type="match status" value="1"/>
</dbReference>
<proteinExistence type="predicted"/>
<evidence type="ECO:0000313" key="2">
    <source>
        <dbReference type="Proteomes" id="UP000199137"/>
    </source>
</evidence>
<evidence type="ECO:0000313" key="1">
    <source>
        <dbReference type="EMBL" id="SFQ28996.1"/>
    </source>
</evidence>
<name>A0A1I5XAW0_9PSEU</name>
<dbReference type="InterPro" id="IPR036412">
    <property type="entry name" value="HAD-like_sf"/>
</dbReference>
<gene>
    <name evidence="1" type="ORF">SAMN05421854_110126</name>
</gene>
<reference evidence="1 2" key="1">
    <citation type="submission" date="2016-10" db="EMBL/GenBank/DDBJ databases">
        <authorList>
            <person name="de Groot N.N."/>
        </authorList>
    </citation>
    <scope>NUCLEOTIDE SEQUENCE [LARGE SCALE GENOMIC DNA]</scope>
    <source>
        <strain evidence="1 2">DSM 44637</strain>
    </source>
</reference>
<protein>
    <submittedName>
        <fullName evidence="1">FMN phosphatase YigB, HAD superfamily</fullName>
    </submittedName>
</protein>
<dbReference type="SUPFAM" id="SSF56784">
    <property type="entry name" value="HAD-like"/>
    <property type="match status" value="1"/>
</dbReference>
<dbReference type="RefSeq" id="WP_093575676.1">
    <property type="nucleotide sequence ID" value="NZ_FOWC01000010.1"/>
</dbReference>
<dbReference type="Proteomes" id="UP000199137">
    <property type="component" value="Unassembled WGS sequence"/>
</dbReference>